<dbReference type="Proteomes" id="UP001176478">
    <property type="component" value="Unassembled WGS sequence"/>
</dbReference>
<reference evidence="3" key="3">
    <citation type="journal article" date="2024" name="Int. J. Antimicrob. Agents">
        <title>Identification of a novel Providencia species showing multi-drug-resistant in three patients with hospital-acquired infection.</title>
        <authorList>
            <person name="Yang W."/>
            <person name="Chen J."/>
            <person name="Yang F."/>
            <person name="Ji P."/>
            <person name="Shen S."/>
            <person name="Yin D."/>
            <person name="Hu F."/>
        </authorList>
    </citation>
    <scope>NUCLEOTIDE SEQUENCE</scope>
    <source>
        <strain evidence="3">CRE-138-0111</strain>
    </source>
</reference>
<evidence type="ECO:0000313" key="2">
    <source>
        <dbReference type="EMBL" id="MDG4696213.1"/>
    </source>
</evidence>
<proteinExistence type="predicted"/>
<accession>A0AA42JUN9</accession>
<evidence type="ECO:0000313" key="4">
    <source>
        <dbReference type="Proteomes" id="UP001156701"/>
    </source>
</evidence>
<dbReference type="InterPro" id="IPR018981">
    <property type="entry name" value="Outer_membrane_porin_G"/>
</dbReference>
<dbReference type="Gene3D" id="2.40.160.40">
    <property type="entry name" value="monomeric porin ompg"/>
    <property type="match status" value="1"/>
</dbReference>
<protein>
    <submittedName>
        <fullName evidence="2">OmpG family monomeric porin</fullName>
    </submittedName>
</protein>
<name>A0AA42JUN9_9GAMM</name>
<dbReference type="AlphaFoldDB" id="A0AA42JUN9"/>
<gene>
    <name evidence="2" type="ORF">P7V44_08175</name>
    <name evidence="3" type="ORF">Q5E86_13045</name>
</gene>
<keyword evidence="1" id="KW-0732">Signal</keyword>
<keyword evidence="5" id="KW-1185">Reference proteome</keyword>
<dbReference type="SUPFAM" id="SSF56935">
    <property type="entry name" value="Porins"/>
    <property type="match status" value="1"/>
</dbReference>
<organism evidence="2 4">
    <name type="scientific">Providencia huashanensis</name>
    <dbReference type="NCBI Taxonomy" id="3037798"/>
    <lineage>
        <taxon>Bacteria</taxon>
        <taxon>Pseudomonadati</taxon>
        <taxon>Pseudomonadota</taxon>
        <taxon>Gammaproteobacteria</taxon>
        <taxon>Enterobacterales</taxon>
        <taxon>Morganellaceae</taxon>
        <taxon>Providencia</taxon>
    </lineage>
</organism>
<reference evidence="2" key="1">
    <citation type="submission" date="2023-03" db="EMBL/GenBank/DDBJ databases">
        <title>a new species belonging to Providencia genus.</title>
        <authorList>
            <person name="Yang W."/>
            <person name="Hu F."/>
            <person name="Shen S."/>
            <person name="Ding L."/>
            <person name="Yin D."/>
        </authorList>
    </citation>
    <scope>NUCLEOTIDE SEQUENCE</scope>
    <source>
        <strain evidence="2">CRE-3FA-0001</strain>
    </source>
</reference>
<dbReference type="InterPro" id="IPR053713">
    <property type="entry name" value="Bact_OM_Channel_sf"/>
</dbReference>
<evidence type="ECO:0000313" key="5">
    <source>
        <dbReference type="Proteomes" id="UP001176478"/>
    </source>
</evidence>
<dbReference type="EMBL" id="JARRYG010000007">
    <property type="protein sequence ID" value="MDG4696213.1"/>
    <property type="molecule type" value="Genomic_DNA"/>
</dbReference>
<comment type="caution">
    <text evidence="2">The sequence shown here is derived from an EMBL/GenBank/DDBJ whole genome shotgun (WGS) entry which is preliminary data.</text>
</comment>
<evidence type="ECO:0000256" key="1">
    <source>
        <dbReference type="ARBA" id="ARBA00022729"/>
    </source>
</evidence>
<sequence>MKYIVSLIYSIIIIFPTICFSEKKQDAWHIKTNVYLEIEEYRGQRDAFNNKVYDKISTVGKLKLTNPASDWHFALEHRESLRNHGRNFSPSRDAYIRNRTQFDITKKLVKSKQSDLDLSFRYRKESNDSAPGTKARSSNRLYALTPSGNYYFNDNLSFNFWLSYLYYSNYFNSNSYEAETEYGITYQHSDALKAKLTVYIDKLWDNSFSDRFIQSQLRAYFPITLNDNWQFTPYFRYYLSEHTYDENHYLTQKAKNGFRIGADVEYHVTPSLTLWGGAAYEPTTWQYSKKNDITSGDNNKQILYLGKIGVKYTW</sequence>
<dbReference type="RefSeq" id="WP_210814563.1">
    <property type="nucleotide sequence ID" value="NZ_JARRYG010000007.1"/>
</dbReference>
<dbReference type="Pfam" id="PF09381">
    <property type="entry name" value="Porin_OmpG"/>
    <property type="match status" value="1"/>
</dbReference>
<dbReference type="EMBL" id="JAUQTG010000007">
    <property type="protein sequence ID" value="MDO7857254.1"/>
    <property type="molecule type" value="Genomic_DNA"/>
</dbReference>
<evidence type="ECO:0000313" key="3">
    <source>
        <dbReference type="EMBL" id="MDO7857254.1"/>
    </source>
</evidence>
<reference evidence="3" key="2">
    <citation type="submission" date="2023-07" db="EMBL/GenBank/DDBJ databases">
        <authorList>
            <person name="Yang W."/>
            <person name="Chen J."/>
            <person name="Ji P."/>
            <person name="Hu F."/>
        </authorList>
    </citation>
    <scope>NUCLEOTIDE SEQUENCE</scope>
    <source>
        <strain evidence="3">CRE-138-0111</strain>
    </source>
</reference>
<dbReference type="Proteomes" id="UP001156701">
    <property type="component" value="Unassembled WGS sequence"/>
</dbReference>